<sequence>MLHLKCYILSFILIVVFWECDVESVTTNCSFYCFTIPKKNQIIDITLYRSLNCTHFVYGFATVTSDNHLQHATFNDLPTYTEQGNYRIFAK</sequence>
<feature type="signal peptide" evidence="1">
    <location>
        <begin position="1"/>
        <end position="24"/>
    </location>
</feature>
<evidence type="ECO:0000313" key="3">
    <source>
        <dbReference type="WBParaSite" id="ALUE_0000868701-mRNA-1"/>
    </source>
</evidence>
<reference evidence="3" key="1">
    <citation type="submission" date="2017-02" db="UniProtKB">
        <authorList>
            <consortium name="WormBaseParasite"/>
        </authorList>
    </citation>
    <scope>IDENTIFICATION</scope>
</reference>
<protein>
    <submittedName>
        <fullName evidence="3">CUB domain-containing protein</fullName>
    </submittedName>
</protein>
<dbReference type="WBParaSite" id="ALUE_0000868701-mRNA-1">
    <property type="protein sequence ID" value="ALUE_0000868701-mRNA-1"/>
    <property type="gene ID" value="ALUE_0000868701"/>
</dbReference>
<keyword evidence="2" id="KW-1185">Reference proteome</keyword>
<name>A0A0M3HYP7_ASCLU</name>
<dbReference type="Proteomes" id="UP000036681">
    <property type="component" value="Unplaced"/>
</dbReference>
<keyword evidence="1" id="KW-0732">Signal</keyword>
<evidence type="ECO:0000256" key="1">
    <source>
        <dbReference type="SAM" id="SignalP"/>
    </source>
</evidence>
<organism evidence="2 3">
    <name type="scientific">Ascaris lumbricoides</name>
    <name type="common">Giant roundworm</name>
    <dbReference type="NCBI Taxonomy" id="6252"/>
    <lineage>
        <taxon>Eukaryota</taxon>
        <taxon>Metazoa</taxon>
        <taxon>Ecdysozoa</taxon>
        <taxon>Nematoda</taxon>
        <taxon>Chromadorea</taxon>
        <taxon>Rhabditida</taxon>
        <taxon>Spirurina</taxon>
        <taxon>Ascaridomorpha</taxon>
        <taxon>Ascaridoidea</taxon>
        <taxon>Ascarididae</taxon>
        <taxon>Ascaris</taxon>
    </lineage>
</organism>
<proteinExistence type="predicted"/>
<evidence type="ECO:0000313" key="2">
    <source>
        <dbReference type="Proteomes" id="UP000036681"/>
    </source>
</evidence>
<dbReference type="AlphaFoldDB" id="A0A0M3HYP7"/>
<feature type="chain" id="PRO_5005656479" evidence="1">
    <location>
        <begin position="25"/>
        <end position="91"/>
    </location>
</feature>
<accession>A0A0M3HYP7</accession>